<protein>
    <submittedName>
        <fullName evidence="1">Uncharacterized protein</fullName>
    </submittedName>
</protein>
<reference evidence="1 2" key="1">
    <citation type="submission" date="2012-11" db="EMBL/GenBank/DDBJ databases">
        <title>Genome assembly of Thiorhodococcus sp. AK35.</title>
        <authorList>
            <person name="Nupur N."/>
            <person name="Khatri I."/>
            <person name="Subramanian S."/>
            <person name="Pinnaka A."/>
        </authorList>
    </citation>
    <scope>NUCLEOTIDE SEQUENCE [LARGE SCALE GENOMIC DNA]</scope>
    <source>
        <strain evidence="1 2">AK35</strain>
    </source>
</reference>
<evidence type="ECO:0000313" key="2">
    <source>
        <dbReference type="Proteomes" id="UP000019460"/>
    </source>
</evidence>
<evidence type="ECO:0000313" key="1">
    <source>
        <dbReference type="EMBL" id="EXJ15981.1"/>
    </source>
</evidence>
<sequence length="1409" mass="140930">MAFNEEYYLANNPDVAMAVKQGLIGSGWQHYQLVGKAEGRSFAEPSGYGTFNEEYYLANNPDVAKAVERGDLGSGWQHYKAMGLGEGRSAQKPADYGDFNEEYYLANNPDVAAVVKQGVFGTGWEHYQAFGQTEGRSYATPLNYGDFNEEWYLANNPDVAMAVEKGQLGSGWQHYKAIGLAEGRSYANPYDETSGGKTFTLTPGVDSGAAFTGTDGNDTYNAVPFVGTTGTKTDTFTALDALDGGKGDDTLNVVSESAAYTIPTSATVKDIETANITVAGTFSGDVSGWSGLTAVNVTQAGGAVAAKTNSTPFDAAAANANTLTAAAATTDVTLTDTAAADSTTSVQGGKNVKVTLNGVTKEGILNVGTISAPTGTVDVTTNMLASQTGTNTADAINVTGGTSVNVTANLTEKAGLGNTVTGGDIAVNGNAATATVTVKQSAAAIAADKVEAVTGVVKVDAVTAAPGQDGVKAVSGVTPQTAKAAVAGVINGKVTVTDSAAAGGLGSIKTVTLENYGKDSKIESNALTDLTLKGTAGTLTLDRDGSLGASDTLNLTLDTLSAASQNNSDSTISDANNEIKTLNVTTKGGNSTLTAFTDSALTTLNVAGDHVLTMGTVNSSLTKLAVSGAAGFTGDVSSLGAALAFTTTSSGKITATMDAATQKFAGSTGQTDITISADAKVAISGGSGGNDKLVLNNSAATFNTASNVADGKGLTKMVSGFEVLGTGAASQGTFDISTLPSGLKAISMDGKAAGDIAFTKLAPATTLGINASQDKAVTYQLADANGVANTANLTLGGSTNKTGLTIADLTLKDANDVGPGTLNVTSNATTWLQKNTITKLTDNGLSNLVVSGSAGLEITGLAQTDTQATSFTINNALTGADDAVKIGTLTNANLGTLTFTGGGNSSIGSLDGLAGKVLTVSNTGTGKAAIDAIATSGTSGGTYEINTVSVNDTLALGEALEVNGVKVQNTSSVTAISAQNVAIALSGGSVASGLTRTGTASTDWTATVTTTDTISYKAATVGDKTNLTVSETVVAAATAVAAGSKTDGDGTSTHESVTWNMQALKLGQSVTIDGLTLTALRDLSANEVASGFAAITVTGDNSSVGNYAESGSLQTTATWTAASWVSNTGQLNVSSGGLADETDVALTPTVSAQTDITDSTVTEVVKGTDNASSAQALTTITMNGDVAWGANDNTKAATAIGATTGITVDGATNDAHVNITLNAAVAGATNTIKLGNANNYITDTTSAGHVVIEVGSGGNLIDIDQGAASTYLATLTLGSHTNTSDVFNKILVSHADGQATSYSTVITGATKGDVIVFTDNNDIVWDAVTAGEQASITGAANLAGAVTLAFGTLGTAHSATSFTYGTDTYLIENVAADTTFNSGTDSIIKLTGTVVVADNGTNAGEVVIV</sequence>
<comment type="caution">
    <text evidence="1">The sequence shown here is derived from an EMBL/GenBank/DDBJ whole genome shotgun (WGS) entry which is preliminary data.</text>
</comment>
<proteinExistence type="predicted"/>
<gene>
    <name evidence="1" type="ORF">D779_0729</name>
</gene>
<dbReference type="PATRIC" id="fig|1249627.3.peg.1303"/>
<organism evidence="1 2">
    <name type="scientific">Imhoffiella purpurea</name>
    <dbReference type="NCBI Taxonomy" id="1249627"/>
    <lineage>
        <taxon>Bacteria</taxon>
        <taxon>Pseudomonadati</taxon>
        <taxon>Pseudomonadota</taxon>
        <taxon>Gammaproteobacteria</taxon>
        <taxon>Chromatiales</taxon>
        <taxon>Chromatiaceae</taxon>
        <taxon>Imhoffiella</taxon>
    </lineage>
</organism>
<dbReference type="STRING" id="1249627.D779_0729"/>
<dbReference type="Proteomes" id="UP000019460">
    <property type="component" value="Unassembled WGS sequence"/>
</dbReference>
<dbReference type="eggNOG" id="COG2931">
    <property type="taxonomic scope" value="Bacteria"/>
</dbReference>
<dbReference type="RefSeq" id="WP_043751189.1">
    <property type="nucleotide sequence ID" value="NZ_AONC01000017.1"/>
</dbReference>
<name>W9VG60_9GAMM</name>
<keyword evidence="2" id="KW-1185">Reference proteome</keyword>
<dbReference type="OrthoDB" id="7068720at2"/>
<accession>W9VG60</accession>
<dbReference type="EMBL" id="AONC01000017">
    <property type="protein sequence ID" value="EXJ15981.1"/>
    <property type="molecule type" value="Genomic_DNA"/>
</dbReference>